<dbReference type="Proteomes" id="UP001159363">
    <property type="component" value="Chromosome 3"/>
</dbReference>
<accession>A0ABQ9HXB9</accession>
<feature type="signal peptide" evidence="2">
    <location>
        <begin position="1"/>
        <end position="15"/>
    </location>
</feature>
<proteinExistence type="predicted"/>
<keyword evidence="2" id="KW-0732">Signal</keyword>
<evidence type="ECO:0000313" key="4">
    <source>
        <dbReference type="Proteomes" id="UP001159363"/>
    </source>
</evidence>
<feature type="chain" id="PRO_5045084909" evidence="2">
    <location>
        <begin position="16"/>
        <end position="1021"/>
    </location>
</feature>
<feature type="region of interest" description="Disordered" evidence="1">
    <location>
        <begin position="728"/>
        <end position="752"/>
    </location>
</feature>
<organism evidence="3 4">
    <name type="scientific">Dryococelus australis</name>
    <dbReference type="NCBI Taxonomy" id="614101"/>
    <lineage>
        <taxon>Eukaryota</taxon>
        <taxon>Metazoa</taxon>
        <taxon>Ecdysozoa</taxon>
        <taxon>Arthropoda</taxon>
        <taxon>Hexapoda</taxon>
        <taxon>Insecta</taxon>
        <taxon>Pterygota</taxon>
        <taxon>Neoptera</taxon>
        <taxon>Polyneoptera</taxon>
        <taxon>Phasmatodea</taxon>
        <taxon>Verophasmatodea</taxon>
        <taxon>Anareolatae</taxon>
        <taxon>Phasmatidae</taxon>
        <taxon>Eurycanthinae</taxon>
        <taxon>Dryococelus</taxon>
    </lineage>
</organism>
<comment type="caution">
    <text evidence="3">The sequence shown here is derived from an EMBL/GenBank/DDBJ whole genome shotgun (WGS) entry which is preliminary data.</text>
</comment>
<evidence type="ECO:0000313" key="3">
    <source>
        <dbReference type="EMBL" id="KAJ8889018.1"/>
    </source>
</evidence>
<protein>
    <submittedName>
        <fullName evidence="3">Uncharacterized protein</fullName>
    </submittedName>
</protein>
<feature type="region of interest" description="Disordered" evidence="1">
    <location>
        <begin position="820"/>
        <end position="872"/>
    </location>
</feature>
<reference evidence="3 4" key="1">
    <citation type="submission" date="2023-02" db="EMBL/GenBank/DDBJ databases">
        <title>LHISI_Scaffold_Assembly.</title>
        <authorList>
            <person name="Stuart O.P."/>
            <person name="Cleave R."/>
            <person name="Magrath M.J.L."/>
            <person name="Mikheyev A.S."/>
        </authorList>
    </citation>
    <scope>NUCLEOTIDE SEQUENCE [LARGE SCALE GENOMIC DNA]</scope>
    <source>
        <strain evidence="3">Daus_M_001</strain>
        <tissue evidence="3">Leg muscle</tissue>
    </source>
</reference>
<feature type="compositionally biased region" description="Polar residues" evidence="1">
    <location>
        <begin position="837"/>
        <end position="852"/>
    </location>
</feature>
<gene>
    <name evidence="3" type="ORF">PR048_008512</name>
</gene>
<feature type="compositionally biased region" description="Polar residues" evidence="1">
    <location>
        <begin position="860"/>
        <end position="872"/>
    </location>
</feature>
<sequence>MIWLMVFGLFQGCLELMHNGVAMSIQQAYCTLLSPNTSCTLNEYRTYAHLLRHGYRVLRHTPPTKSVQSVRKSVQPVTKSVYCDNYVQQKNEKLQAVLEVVDISDSKPRPSNLLLGRTETLSSSGTHARNKFSNWEKNTSFNQRTEPFPEVNEVDCVDSKPVSKVPTEEADVTLVYEQKGPVIQSCLKPKGSLVLFPDSQLESQSSSRTVNVTPIDIDDNELEISYVNRNVSVTLSPRKKERQDLPTPPESVTVKDVAAEVLSVDTSKESSGNSMDVQYEEQSTTVEESCSENLQREKHEAIHDSGKVISDADKSQTVCKVNSPNLEYSNVQGLATEETAQYNNTHKETEDSPHPLQITVSNSDITTKNKHVTVGTGNSAGARVSEKETLSVSSTPLQTLKVLASNISTFHKNQETLQKPMSTIVIESVAERKSLKTGPVVSENRINNVPSDDVLMVENNSNFSKSAVKCESDDVIEIQENSNDSSCIRTSSRNIVGMETNTNFYKVKNEWQHRRPKREDDDDIEIICDTTQPNISKSTTGKVSNIISNQNTENNHFSLGHQNIAETSSEQPTSAFCIKPDVEILGFQESSSNSGDLAGVHRETETRKRSHVDLDVKEECSSAKKLLLNINNWTQDSTETIETKPSSSQQINVINIEDDEARLTLAERKAIFDAIPSIENKFTIHVQAPKQDLLPPNVKPKQKDYYIQLWRLKADGFGGGPAQNALKHTNSFPMSQPVRQTRTQPENDGRINPWLPTAMFRPQLPPMMGFGNGLLPHPMFAQAIMMAQSLAMAQSMAMNFSYRRPFRSFRGRYPYRPYFRRGYKRRYNNNNRDQPYHRNQGQSNNSYQFSRNSVKDDSSDTQSRAPARNSKISDNINMQIVIDIDDESNEKLGRKGDSDDDVIECFEVVPSLRGRSRRKHGRTRASDNRYFEPSKKICTRLEKMWQEERSDIEEVSVVGTADKLTSRYVKREQESIEVTLSSDEEQLDYSMPEQALSDVMDEYNADIVPCLQPENCQSVGE</sequence>
<evidence type="ECO:0000256" key="1">
    <source>
        <dbReference type="SAM" id="MobiDB-lite"/>
    </source>
</evidence>
<feature type="compositionally biased region" description="Polar residues" evidence="1">
    <location>
        <begin position="728"/>
        <end position="746"/>
    </location>
</feature>
<name>A0ABQ9HXB9_9NEOP</name>
<dbReference type="EMBL" id="JARBHB010000003">
    <property type="protein sequence ID" value="KAJ8889018.1"/>
    <property type="molecule type" value="Genomic_DNA"/>
</dbReference>
<evidence type="ECO:0000256" key="2">
    <source>
        <dbReference type="SAM" id="SignalP"/>
    </source>
</evidence>
<keyword evidence="4" id="KW-1185">Reference proteome</keyword>